<dbReference type="eggNOG" id="COG1305">
    <property type="taxonomic scope" value="Bacteria"/>
</dbReference>
<dbReference type="AlphaFoldDB" id="A0A1H9TIU9"/>
<dbReference type="Gene3D" id="3.10.620.30">
    <property type="match status" value="1"/>
</dbReference>
<dbReference type="Proteomes" id="UP000182584">
    <property type="component" value="Unassembled WGS sequence"/>
</dbReference>
<name>A0A1H9TIU9_BUTFI</name>
<accession>A0A1H9TIU9</accession>
<reference evidence="2 3" key="1">
    <citation type="submission" date="2016-10" db="EMBL/GenBank/DDBJ databases">
        <authorList>
            <person name="de Groot N.N."/>
        </authorList>
    </citation>
    <scope>NUCLEOTIDE SEQUENCE [LARGE SCALE GENOMIC DNA]</scope>
    <source>
        <strain evidence="2 3">AR40</strain>
    </source>
</reference>
<evidence type="ECO:0000313" key="3">
    <source>
        <dbReference type="Proteomes" id="UP000182584"/>
    </source>
</evidence>
<dbReference type="InterPro" id="IPR038765">
    <property type="entry name" value="Papain-like_cys_pep_sf"/>
</dbReference>
<dbReference type="Pfam" id="PF01841">
    <property type="entry name" value="Transglut_core"/>
    <property type="match status" value="1"/>
</dbReference>
<evidence type="ECO:0000313" key="2">
    <source>
        <dbReference type="EMBL" id="SER97026.1"/>
    </source>
</evidence>
<proteinExistence type="predicted"/>
<dbReference type="Pfam" id="PF13306">
    <property type="entry name" value="LRR_5"/>
    <property type="match status" value="1"/>
</dbReference>
<dbReference type="Gene3D" id="3.80.10.10">
    <property type="entry name" value="Ribonuclease Inhibitor"/>
    <property type="match status" value="1"/>
</dbReference>
<gene>
    <name evidence="2" type="ORF">SAMN04487884_11519</name>
</gene>
<dbReference type="InterPro" id="IPR032675">
    <property type="entry name" value="LRR_dom_sf"/>
</dbReference>
<sequence length="341" mass="37583">MSYTSVINISVKKYLALNKLSKKMRKAAVVILAAILVVINTPLYSKAEELTTITVNTFDKPEKITSIHIGQNVKQISSNSFVNMFNLKEITVSENNRYYSSYDGCLYDKKLTTLLCFPQARKSAYIPDSVVNIGADALDGVETDLKKQVENTIAYNSEAGAAEQDILNPHLVYTDSGVMWDDGRGNLIPVNDGLMLVVAQFVTDNTDSKMRQNEQLRSCYNSLIENTTYSDYFYVPSGNWTGEKALSTLSSKVGDSYGMSAAFAYIAASLGYKTRVIVGVITDSEGKSQSAAWVQVEIDGTYYVFDPAMEKNLGEDCYKISATSSTNGITRKNSASYTVIF</sequence>
<dbReference type="InterPro" id="IPR002931">
    <property type="entry name" value="Transglutaminase-like"/>
</dbReference>
<dbReference type="OrthoDB" id="1828576at2"/>
<dbReference type="EMBL" id="FOGJ01000015">
    <property type="protein sequence ID" value="SER97026.1"/>
    <property type="molecule type" value="Genomic_DNA"/>
</dbReference>
<dbReference type="SUPFAM" id="SSF54001">
    <property type="entry name" value="Cysteine proteinases"/>
    <property type="match status" value="1"/>
</dbReference>
<feature type="domain" description="Transglutaminase-like" evidence="1">
    <location>
        <begin position="205"/>
        <end position="307"/>
    </location>
</feature>
<protein>
    <submittedName>
        <fullName evidence="2">Leucine rich repeat-containing protein</fullName>
    </submittedName>
</protein>
<dbReference type="InterPro" id="IPR026906">
    <property type="entry name" value="LRR_5"/>
</dbReference>
<evidence type="ECO:0000259" key="1">
    <source>
        <dbReference type="Pfam" id="PF01841"/>
    </source>
</evidence>
<organism evidence="2 3">
    <name type="scientific">Butyrivibrio fibrisolvens</name>
    <dbReference type="NCBI Taxonomy" id="831"/>
    <lineage>
        <taxon>Bacteria</taxon>
        <taxon>Bacillati</taxon>
        <taxon>Bacillota</taxon>
        <taxon>Clostridia</taxon>
        <taxon>Lachnospirales</taxon>
        <taxon>Lachnospiraceae</taxon>
        <taxon>Butyrivibrio</taxon>
    </lineage>
</organism>